<comment type="similarity">
    <text evidence="1">Belongs to the alkB family.</text>
</comment>
<dbReference type="AlphaFoldDB" id="A0A1J4MSE5"/>
<dbReference type="PANTHER" id="PTHR12463">
    <property type="entry name" value="OXYGENASE-RELATED"/>
    <property type="match status" value="1"/>
</dbReference>
<dbReference type="InterPro" id="IPR012677">
    <property type="entry name" value="Nucleotide-bd_a/b_plait_sf"/>
</dbReference>
<sequence>MSFKTLYKHTNDKSKDLFLGNIGKSCGKLSENLIISELIKYGDVENFEYGEGSHSFVSFKNIEDAIKLYEKYSSSNSKLFLGRRIKVSFSLICKSKIIDSKQWSICSSINTLHNFGLNIYNNILDDGEGEELLDWIDKYGIWEEGLSRRVQHYGFGFDYKNKIISPEWVRDIPIKIEIIINRLLLHNIVTSRPDQITINEYIAGQGIGPHIDSHHTIGNYVAVVSLGSGVGMDFYELQLSDSKSFKKQKKHSIYIPKNSVYTMSSNIRYCWQHGIKKRYTDNIDGNIIKRHRRVSLTLRKYIKGDLEKCSCNYHDFCDSRFPLLRQLPDRLI</sequence>
<keyword evidence="2" id="KW-0694">RNA-binding</keyword>
<protein>
    <submittedName>
        <fullName evidence="5">2OG-Fe oxygenase family protein</fullName>
    </submittedName>
</protein>
<dbReference type="GO" id="GO:0003723">
    <property type="term" value="F:RNA binding"/>
    <property type="evidence" value="ECO:0007669"/>
    <property type="project" value="UniProtKB-UniRule"/>
</dbReference>
<dbReference type="Pfam" id="PF13532">
    <property type="entry name" value="2OG-FeII_Oxy_2"/>
    <property type="match status" value="1"/>
</dbReference>
<organism evidence="5 6">
    <name type="scientific">Cryptosporidium andersoni</name>
    <dbReference type="NCBI Taxonomy" id="117008"/>
    <lineage>
        <taxon>Eukaryota</taxon>
        <taxon>Sar</taxon>
        <taxon>Alveolata</taxon>
        <taxon>Apicomplexa</taxon>
        <taxon>Conoidasida</taxon>
        <taxon>Coccidia</taxon>
        <taxon>Eucoccidiorida</taxon>
        <taxon>Eimeriorina</taxon>
        <taxon>Cryptosporidiidae</taxon>
        <taxon>Cryptosporidium</taxon>
    </lineage>
</organism>
<dbReference type="OrthoDB" id="271595at2759"/>
<evidence type="ECO:0000259" key="3">
    <source>
        <dbReference type="PROSITE" id="PS50102"/>
    </source>
</evidence>
<gene>
    <name evidence="5" type="ORF">cand_029050</name>
</gene>
<dbReference type="GO" id="GO:0016491">
    <property type="term" value="F:oxidoreductase activity"/>
    <property type="evidence" value="ECO:0007669"/>
    <property type="project" value="TreeGrafter"/>
</dbReference>
<evidence type="ECO:0000256" key="2">
    <source>
        <dbReference type="PROSITE-ProRule" id="PRU00176"/>
    </source>
</evidence>
<feature type="domain" description="Fe2OG dioxygenase" evidence="4">
    <location>
        <begin position="192"/>
        <end position="302"/>
    </location>
</feature>
<keyword evidence="6" id="KW-1185">Reference proteome</keyword>
<dbReference type="Gene3D" id="3.30.70.330">
    <property type="match status" value="1"/>
</dbReference>
<dbReference type="RefSeq" id="XP_067067667.1">
    <property type="nucleotide sequence ID" value="XM_067213132.1"/>
</dbReference>
<dbReference type="EMBL" id="LRBS01000080">
    <property type="protein sequence ID" value="OII75821.1"/>
    <property type="molecule type" value="Genomic_DNA"/>
</dbReference>
<dbReference type="GO" id="GO:0032451">
    <property type="term" value="F:demethylase activity"/>
    <property type="evidence" value="ECO:0007669"/>
    <property type="project" value="TreeGrafter"/>
</dbReference>
<dbReference type="InterPro" id="IPR027450">
    <property type="entry name" value="AlkB-like"/>
</dbReference>
<accession>A0A1J4MSE5</accession>
<feature type="domain" description="RRM" evidence="3">
    <location>
        <begin position="15"/>
        <end position="92"/>
    </location>
</feature>
<dbReference type="GO" id="GO:0070988">
    <property type="term" value="P:demethylation"/>
    <property type="evidence" value="ECO:0007669"/>
    <property type="project" value="InterPro"/>
</dbReference>
<evidence type="ECO:0000313" key="6">
    <source>
        <dbReference type="Proteomes" id="UP000186804"/>
    </source>
</evidence>
<comment type="caution">
    <text evidence="5">The sequence shown here is derived from an EMBL/GenBank/DDBJ whole genome shotgun (WGS) entry which is preliminary data.</text>
</comment>
<name>A0A1J4MSE5_9CRYT</name>
<reference evidence="5 6" key="1">
    <citation type="submission" date="2016-10" db="EMBL/GenBank/DDBJ databases">
        <title>Reductive evolution of mitochondrial metabolism and differential evolution of invasion-related proteins in Cryptosporidium.</title>
        <authorList>
            <person name="Liu S."/>
            <person name="Roellig D.M."/>
            <person name="Guo Y."/>
            <person name="Li N."/>
            <person name="Frace M.A."/>
            <person name="Tang K."/>
            <person name="Zhang L."/>
            <person name="Feng Y."/>
            <person name="Xiao L."/>
        </authorList>
    </citation>
    <scope>NUCLEOTIDE SEQUENCE [LARGE SCALE GENOMIC DNA]</scope>
    <source>
        <strain evidence="5">30847</strain>
    </source>
</reference>
<dbReference type="VEuPathDB" id="CryptoDB:cand_029050"/>
<dbReference type="PANTHER" id="PTHR12463:SF1">
    <property type="entry name" value="2-OXOGLUTARATE AND FE-DEPENDENT OXYGENASE FAMILY PROTEIN"/>
    <property type="match status" value="1"/>
</dbReference>
<dbReference type="InterPro" id="IPR037151">
    <property type="entry name" value="AlkB-like_sf"/>
</dbReference>
<dbReference type="InterPro" id="IPR035979">
    <property type="entry name" value="RBD_domain_sf"/>
</dbReference>
<dbReference type="InterPro" id="IPR032857">
    <property type="entry name" value="ALKBH4"/>
</dbReference>
<dbReference type="Gene3D" id="2.60.120.590">
    <property type="entry name" value="Alpha-ketoglutarate-dependent dioxygenase AlkB-like"/>
    <property type="match status" value="1"/>
</dbReference>
<dbReference type="SUPFAM" id="SSF54928">
    <property type="entry name" value="RNA-binding domain, RBD"/>
    <property type="match status" value="1"/>
</dbReference>
<dbReference type="Proteomes" id="UP000186804">
    <property type="component" value="Unassembled WGS sequence"/>
</dbReference>
<dbReference type="InterPro" id="IPR005123">
    <property type="entry name" value="Oxoglu/Fe-dep_dioxygenase_dom"/>
</dbReference>
<proteinExistence type="inferred from homology"/>
<dbReference type="InterPro" id="IPR000504">
    <property type="entry name" value="RRM_dom"/>
</dbReference>
<evidence type="ECO:0000259" key="4">
    <source>
        <dbReference type="PROSITE" id="PS51471"/>
    </source>
</evidence>
<dbReference type="GeneID" id="92367089"/>
<evidence type="ECO:0000313" key="5">
    <source>
        <dbReference type="EMBL" id="OII75821.1"/>
    </source>
</evidence>
<evidence type="ECO:0000256" key="1">
    <source>
        <dbReference type="ARBA" id="ARBA00007879"/>
    </source>
</evidence>
<dbReference type="SUPFAM" id="SSF51197">
    <property type="entry name" value="Clavaminate synthase-like"/>
    <property type="match status" value="1"/>
</dbReference>
<dbReference type="PROSITE" id="PS51471">
    <property type="entry name" value="FE2OG_OXY"/>
    <property type="match status" value="1"/>
</dbReference>
<dbReference type="PROSITE" id="PS50102">
    <property type="entry name" value="RRM"/>
    <property type="match status" value="1"/>
</dbReference>